<dbReference type="AlphaFoldDB" id="E4ZRY9"/>
<sequence>MHPIHSIPRRQVAAIGTAHPPARAQQPETRLAGWKLRSRV</sequence>
<reference evidence="3" key="1">
    <citation type="journal article" date="2011" name="Nat. Commun.">
        <title>Effector diversification within compartments of the Leptosphaeria maculans genome affected by Repeat-Induced Point mutations.</title>
        <authorList>
            <person name="Rouxel T."/>
            <person name="Grandaubert J."/>
            <person name="Hane J.K."/>
            <person name="Hoede C."/>
            <person name="van de Wouw A.P."/>
            <person name="Couloux A."/>
            <person name="Dominguez V."/>
            <person name="Anthouard V."/>
            <person name="Bally P."/>
            <person name="Bourras S."/>
            <person name="Cozijnsen A.J."/>
            <person name="Ciuffetti L.M."/>
            <person name="Degrave A."/>
            <person name="Dilmaghani A."/>
            <person name="Duret L."/>
            <person name="Fudal I."/>
            <person name="Goodwin S.B."/>
            <person name="Gout L."/>
            <person name="Glaser N."/>
            <person name="Linglin J."/>
            <person name="Kema G.H.J."/>
            <person name="Lapalu N."/>
            <person name="Lawrence C.B."/>
            <person name="May K."/>
            <person name="Meyer M."/>
            <person name="Ollivier B."/>
            <person name="Poulain J."/>
            <person name="Schoch C.L."/>
            <person name="Simon A."/>
            <person name="Spatafora J.W."/>
            <person name="Stachowiak A."/>
            <person name="Turgeon B.G."/>
            <person name="Tyler B.M."/>
            <person name="Vincent D."/>
            <person name="Weissenbach J."/>
            <person name="Amselem J."/>
            <person name="Quesneville H."/>
            <person name="Oliver R.P."/>
            <person name="Wincker P."/>
            <person name="Balesdent M.-H."/>
            <person name="Howlett B.J."/>
        </authorList>
    </citation>
    <scope>NUCLEOTIDE SEQUENCE [LARGE SCALE GENOMIC DNA]</scope>
    <source>
        <strain evidence="3">JN3 / isolate v23.1.3 / race Av1-4-5-6-7-8</strain>
    </source>
</reference>
<dbReference type="HOGENOM" id="CLU_3299528_0_0_1"/>
<protein>
    <submittedName>
        <fullName evidence="2">Predicted protein</fullName>
    </submittedName>
</protein>
<dbReference type="VEuPathDB" id="FungiDB:LEMA_uP123210.1"/>
<evidence type="ECO:0000313" key="2">
    <source>
        <dbReference type="EMBL" id="CBX94169.1"/>
    </source>
</evidence>
<accession>E4ZRY9</accession>
<evidence type="ECO:0000256" key="1">
    <source>
        <dbReference type="SAM" id="MobiDB-lite"/>
    </source>
</evidence>
<organism evidence="3">
    <name type="scientific">Leptosphaeria maculans (strain JN3 / isolate v23.1.3 / race Av1-4-5-6-7-8)</name>
    <name type="common">Blackleg fungus</name>
    <name type="synonym">Phoma lingam</name>
    <dbReference type="NCBI Taxonomy" id="985895"/>
    <lineage>
        <taxon>Eukaryota</taxon>
        <taxon>Fungi</taxon>
        <taxon>Dikarya</taxon>
        <taxon>Ascomycota</taxon>
        <taxon>Pezizomycotina</taxon>
        <taxon>Dothideomycetes</taxon>
        <taxon>Pleosporomycetidae</taxon>
        <taxon>Pleosporales</taxon>
        <taxon>Pleosporineae</taxon>
        <taxon>Leptosphaeriaceae</taxon>
        <taxon>Plenodomus</taxon>
        <taxon>Plenodomus lingam/Leptosphaeria maculans species complex</taxon>
    </lineage>
</organism>
<dbReference type="InParanoid" id="E4ZRY9"/>
<feature type="region of interest" description="Disordered" evidence="1">
    <location>
        <begin position="16"/>
        <end position="40"/>
    </location>
</feature>
<evidence type="ECO:0000313" key="3">
    <source>
        <dbReference type="Proteomes" id="UP000002668"/>
    </source>
</evidence>
<dbReference type="Proteomes" id="UP000002668">
    <property type="component" value="Genome"/>
</dbReference>
<proteinExistence type="predicted"/>
<name>E4ZRY9_LEPMJ</name>
<gene>
    <name evidence="2" type="ORF">LEMA_uP123210.1</name>
</gene>
<dbReference type="EMBL" id="FP929120">
    <property type="protein sequence ID" value="CBX94169.1"/>
    <property type="molecule type" value="Genomic_DNA"/>
</dbReference>
<keyword evidence="3" id="KW-1185">Reference proteome</keyword>